<accession>A0ABV6V0B7</accession>
<evidence type="ECO:0000256" key="3">
    <source>
        <dbReference type="ARBA" id="ARBA00011890"/>
    </source>
</evidence>
<dbReference type="Gene3D" id="3.40.50.150">
    <property type="entry name" value="Vaccinia Virus protein VP39"/>
    <property type="match status" value="1"/>
</dbReference>
<dbReference type="InterPro" id="IPR000682">
    <property type="entry name" value="PCMT"/>
</dbReference>
<evidence type="ECO:0000256" key="4">
    <source>
        <dbReference type="ARBA" id="ARBA00013346"/>
    </source>
</evidence>
<sequence length="703" mass="75398">MNSIEGTDPAAAAPTSSGREEALHRLVIAVAAARLSGIAVQNPGDDLPVLLLRDGHGLYLASDFSRENVTAWLDDAGVDATVTPHDHEDLFDELLKITPRSTEAIAALTAAILQPREAARKAAALLSTRLTLAGVDARVDDGGPGLVVVQIEDFDWDPDSCNVLRLAVLLGGPEAISKAGLHSFKARRRLHRRLHLLLAAAVGPGAELSWDDGCVHEPDKVTVRLPLEQAARLEERLSWYPESGSRSRSSLSASAPAPQATTRGETPGAQSPAAGEASMPDPSSNRKAPTMNSPSTTTDEAQAERDELVRQLRDLGAVRTAPVAEAVRRVPRHLFVPQEEREQAYKPQAHVVTKRDHRGVSISSVSAARIQAFQLEQAAPEPGNRVLEIGSGGLNAAYLDEMVGATGQVTTIDIDPDVIQRAEGCLATAGYGHVVARVADGEEGVPDRAPFDRILVTVEAADLAPAWVQQLADRGRVVVPLRLRGITRSLVFEREVDHLVASEPEVCGFVPMRGAGELQQDLLVLHDDEKGRVGLRLDGITADAEALTAALHQPSVQEWTGVELAAGAPYDTLDLWLATLVDDFALLAANQEARESGLTTGWSRMGLSTLLYGKDSFAYLCMRPTTPERIAFELGATGHGPSAQQAAELLAGHMRAWGDRRDDQPTIRAYPAGTPDAQLARGRVIDRRHQRFTISWPSTTSAS</sequence>
<dbReference type="InterPro" id="IPR027573">
    <property type="entry name" value="Methyltran_FxLD"/>
</dbReference>
<dbReference type="CDD" id="cd02440">
    <property type="entry name" value="AdoMet_MTases"/>
    <property type="match status" value="1"/>
</dbReference>
<evidence type="ECO:0000313" key="13">
    <source>
        <dbReference type="EMBL" id="MFC1407159.1"/>
    </source>
</evidence>
<proteinExistence type="inferred from homology"/>
<reference evidence="13 14" key="1">
    <citation type="submission" date="2024-09" db="EMBL/GenBank/DDBJ databases">
        <authorList>
            <person name="Lee S.D."/>
        </authorList>
    </citation>
    <scope>NUCLEOTIDE SEQUENCE [LARGE SCALE GENOMIC DNA]</scope>
    <source>
        <strain evidence="13 14">N1-5</strain>
    </source>
</reference>
<evidence type="ECO:0000256" key="11">
    <source>
        <dbReference type="ARBA" id="ARBA00031350"/>
    </source>
</evidence>
<gene>
    <name evidence="13" type="primary">fxlM</name>
    <name evidence="13" type="ORF">ACEZDJ_38335</name>
</gene>
<feature type="compositionally biased region" description="Polar residues" evidence="12">
    <location>
        <begin position="281"/>
        <end position="300"/>
    </location>
</feature>
<evidence type="ECO:0000256" key="5">
    <source>
        <dbReference type="ARBA" id="ARBA00022490"/>
    </source>
</evidence>
<evidence type="ECO:0000256" key="12">
    <source>
        <dbReference type="SAM" id="MobiDB-lite"/>
    </source>
</evidence>
<dbReference type="PROSITE" id="PS01279">
    <property type="entry name" value="PCMT"/>
    <property type="match status" value="1"/>
</dbReference>
<evidence type="ECO:0000256" key="6">
    <source>
        <dbReference type="ARBA" id="ARBA00022603"/>
    </source>
</evidence>
<keyword evidence="7" id="KW-0808">Transferase</keyword>
<dbReference type="NCBIfam" id="TIGR04364">
    <property type="entry name" value="methyltran_FxLD"/>
    <property type="match status" value="1"/>
</dbReference>
<organism evidence="13 14">
    <name type="scientific">Streptacidiphilus cavernicola</name>
    <dbReference type="NCBI Taxonomy" id="3342716"/>
    <lineage>
        <taxon>Bacteria</taxon>
        <taxon>Bacillati</taxon>
        <taxon>Actinomycetota</taxon>
        <taxon>Actinomycetes</taxon>
        <taxon>Kitasatosporales</taxon>
        <taxon>Streptomycetaceae</taxon>
        <taxon>Streptacidiphilus</taxon>
    </lineage>
</organism>
<feature type="compositionally biased region" description="Low complexity" evidence="12">
    <location>
        <begin position="243"/>
        <end position="260"/>
    </location>
</feature>
<dbReference type="GO" id="GO:0008168">
    <property type="term" value="F:methyltransferase activity"/>
    <property type="evidence" value="ECO:0007669"/>
    <property type="project" value="UniProtKB-KW"/>
</dbReference>
<comment type="subcellular location">
    <subcellularLocation>
        <location evidence="1">Cytoplasm</location>
    </subcellularLocation>
</comment>
<keyword evidence="14" id="KW-1185">Reference proteome</keyword>
<dbReference type="EMBL" id="JBHEZZ010000039">
    <property type="protein sequence ID" value="MFC1407159.1"/>
    <property type="molecule type" value="Genomic_DNA"/>
</dbReference>
<dbReference type="Proteomes" id="UP001592528">
    <property type="component" value="Unassembled WGS sequence"/>
</dbReference>
<keyword evidence="6 13" id="KW-0489">Methyltransferase</keyword>
<dbReference type="GO" id="GO:0032259">
    <property type="term" value="P:methylation"/>
    <property type="evidence" value="ECO:0007669"/>
    <property type="project" value="UniProtKB-KW"/>
</dbReference>
<dbReference type="InterPro" id="IPR029063">
    <property type="entry name" value="SAM-dependent_MTases_sf"/>
</dbReference>
<evidence type="ECO:0000256" key="10">
    <source>
        <dbReference type="ARBA" id="ARBA00031323"/>
    </source>
</evidence>
<evidence type="ECO:0000256" key="8">
    <source>
        <dbReference type="ARBA" id="ARBA00022691"/>
    </source>
</evidence>
<dbReference type="PANTHER" id="PTHR11579:SF0">
    <property type="entry name" value="PROTEIN-L-ISOASPARTATE(D-ASPARTATE) O-METHYLTRANSFERASE"/>
    <property type="match status" value="1"/>
</dbReference>
<keyword evidence="8" id="KW-0949">S-adenosyl-L-methionine</keyword>
<dbReference type="PANTHER" id="PTHR11579">
    <property type="entry name" value="PROTEIN-L-ISOASPARTATE O-METHYLTRANSFERASE"/>
    <property type="match status" value="1"/>
</dbReference>
<comment type="caution">
    <text evidence="13">The sequence shown here is derived from an EMBL/GenBank/DDBJ whole genome shotgun (WGS) entry which is preliminary data.</text>
</comment>
<evidence type="ECO:0000313" key="14">
    <source>
        <dbReference type="Proteomes" id="UP001592528"/>
    </source>
</evidence>
<feature type="region of interest" description="Disordered" evidence="12">
    <location>
        <begin position="242"/>
        <end position="303"/>
    </location>
</feature>
<evidence type="ECO:0000256" key="9">
    <source>
        <dbReference type="ARBA" id="ARBA00030757"/>
    </source>
</evidence>
<dbReference type="RefSeq" id="WP_198037675.1">
    <property type="nucleotide sequence ID" value="NZ_JBHEZZ010000039.1"/>
</dbReference>
<evidence type="ECO:0000256" key="2">
    <source>
        <dbReference type="ARBA" id="ARBA00005369"/>
    </source>
</evidence>
<name>A0ABV6V0B7_9ACTN</name>
<protein>
    <recommendedName>
        <fullName evidence="4">Protein-L-isoaspartate O-methyltransferase</fullName>
        <ecNumber evidence="3">2.1.1.77</ecNumber>
    </recommendedName>
    <alternativeName>
        <fullName evidence="11">L-isoaspartyl protein carboxyl methyltransferase</fullName>
    </alternativeName>
    <alternativeName>
        <fullName evidence="9">Protein L-isoaspartyl methyltransferase</fullName>
    </alternativeName>
    <alternativeName>
        <fullName evidence="10">Protein-beta-aspartate methyltransferase</fullName>
    </alternativeName>
</protein>
<keyword evidence="5" id="KW-0963">Cytoplasm</keyword>
<dbReference type="EC" id="2.1.1.77" evidence="3"/>
<comment type="similarity">
    <text evidence="2">Belongs to the methyltransferase superfamily. L-isoaspartyl/D-aspartyl protein methyltransferase family.</text>
</comment>
<dbReference type="Pfam" id="PF01135">
    <property type="entry name" value="PCMT"/>
    <property type="match status" value="1"/>
</dbReference>
<evidence type="ECO:0000256" key="7">
    <source>
        <dbReference type="ARBA" id="ARBA00022679"/>
    </source>
</evidence>
<evidence type="ECO:0000256" key="1">
    <source>
        <dbReference type="ARBA" id="ARBA00004496"/>
    </source>
</evidence>
<dbReference type="SUPFAM" id="SSF53335">
    <property type="entry name" value="S-adenosyl-L-methionine-dependent methyltransferases"/>
    <property type="match status" value="1"/>
</dbReference>